<evidence type="ECO:0000259" key="6">
    <source>
        <dbReference type="SMART" id="SM00829"/>
    </source>
</evidence>
<dbReference type="InterPro" id="IPR050700">
    <property type="entry name" value="YIM1/Zinc_Alcohol_DH_Fams"/>
</dbReference>
<dbReference type="Gene3D" id="3.90.180.10">
    <property type="entry name" value="Medium-chain alcohol dehydrogenases, catalytic domain"/>
    <property type="match status" value="1"/>
</dbReference>
<evidence type="ECO:0000256" key="3">
    <source>
        <dbReference type="ARBA" id="ARBA00022946"/>
    </source>
</evidence>
<name>A0A8B7Y5I3_ACAPL</name>
<dbReference type="InterPro" id="IPR011032">
    <property type="entry name" value="GroES-like_sf"/>
</dbReference>
<comment type="subcellular location">
    <subcellularLocation>
        <location evidence="1">Mitochondrion</location>
    </subcellularLocation>
</comment>
<protein>
    <submittedName>
        <fullName evidence="8">Reticulon-4-interacting protein 1 homolog, mitochondrial-like</fullName>
    </submittedName>
</protein>
<dbReference type="OrthoDB" id="48317at2759"/>
<evidence type="ECO:0000256" key="2">
    <source>
        <dbReference type="ARBA" id="ARBA00010371"/>
    </source>
</evidence>
<dbReference type="InterPro" id="IPR036291">
    <property type="entry name" value="NAD(P)-bd_dom_sf"/>
</dbReference>
<keyword evidence="5" id="KW-0496">Mitochondrion</keyword>
<accession>A0A8B7Y5I3</accession>
<comment type="similarity">
    <text evidence="2">Belongs to the zinc-containing alcohol dehydrogenase family. Quinone oxidoreductase subfamily.</text>
</comment>
<evidence type="ECO:0000256" key="5">
    <source>
        <dbReference type="ARBA" id="ARBA00023128"/>
    </source>
</evidence>
<dbReference type="GO" id="GO:0016491">
    <property type="term" value="F:oxidoreductase activity"/>
    <property type="evidence" value="ECO:0007669"/>
    <property type="project" value="UniProtKB-KW"/>
</dbReference>
<feature type="domain" description="Enoyl reductase (ER)" evidence="6">
    <location>
        <begin position="94"/>
        <end position="432"/>
    </location>
</feature>
<gene>
    <name evidence="8" type="primary">LOC110978081</name>
</gene>
<dbReference type="InterPro" id="IPR013154">
    <property type="entry name" value="ADH-like_N"/>
</dbReference>
<dbReference type="OMA" id="VRHIARP"/>
<evidence type="ECO:0000256" key="4">
    <source>
        <dbReference type="ARBA" id="ARBA00023002"/>
    </source>
</evidence>
<organism evidence="7 8">
    <name type="scientific">Acanthaster planci</name>
    <name type="common">Crown-of-thorns starfish</name>
    <dbReference type="NCBI Taxonomy" id="133434"/>
    <lineage>
        <taxon>Eukaryota</taxon>
        <taxon>Metazoa</taxon>
        <taxon>Echinodermata</taxon>
        <taxon>Eleutherozoa</taxon>
        <taxon>Asterozoa</taxon>
        <taxon>Asteroidea</taxon>
        <taxon>Valvatacea</taxon>
        <taxon>Valvatida</taxon>
        <taxon>Acanthasteridae</taxon>
        <taxon>Acanthaster</taxon>
    </lineage>
</organism>
<dbReference type="GO" id="GO:0005739">
    <property type="term" value="C:mitochondrion"/>
    <property type="evidence" value="ECO:0007669"/>
    <property type="project" value="UniProtKB-SubCell"/>
</dbReference>
<keyword evidence="3" id="KW-0809">Transit peptide</keyword>
<sequence>MWIIPLIFLGCAIMSYIYLPTETVFQLSELPVNNKSLCILFSILSTVTFIRDFLDSRKRIRARENVTPTSAPHTSPNLKPHAMTMRGVIIERYGEDSVTVSDVVPRPELNYVDEVLVRVRAASVNPVDIQISNGKGQALCNSMRSMRGMPAGGGKEFPVILGRDFSGVVERVGSKVTKVKVGDEVWAAIPFYHRGGAMGEYVLVTEADIAKKPQGISHQDAATLPFVACTVWCSLVRTAVVGSKRTKQQRVLITGGTGGIGTFATQLIKAWGGHVTATCRDSYGARMLKNLRVDEVVNVSEVDLESALIDKPKFDVIIDTVGSSVRQACFKLCTRGSYLVSFVTPVMDDAEKYGMMIGSFVSNVSKMKLAWQSGLNFSWSFCLPEGKILDSVTKYVEAKKIRPVVDQIYRLEETKKAFKHVAEGHPKGKVVITFDGGRK</sequence>
<dbReference type="Pfam" id="PF13602">
    <property type="entry name" value="ADH_zinc_N_2"/>
    <property type="match status" value="1"/>
</dbReference>
<dbReference type="Proteomes" id="UP000694845">
    <property type="component" value="Unplaced"/>
</dbReference>
<dbReference type="SUPFAM" id="SSF50129">
    <property type="entry name" value="GroES-like"/>
    <property type="match status" value="1"/>
</dbReference>
<dbReference type="PANTHER" id="PTHR11695:SF294">
    <property type="entry name" value="RETICULON-4-INTERACTING PROTEIN 1, MITOCHONDRIAL"/>
    <property type="match status" value="1"/>
</dbReference>
<dbReference type="Gene3D" id="3.40.50.720">
    <property type="entry name" value="NAD(P)-binding Rossmann-like Domain"/>
    <property type="match status" value="1"/>
</dbReference>
<evidence type="ECO:0000313" key="7">
    <source>
        <dbReference type="Proteomes" id="UP000694845"/>
    </source>
</evidence>
<dbReference type="GeneID" id="110978081"/>
<dbReference type="SUPFAM" id="SSF51735">
    <property type="entry name" value="NAD(P)-binding Rossmann-fold domains"/>
    <property type="match status" value="1"/>
</dbReference>
<dbReference type="FunFam" id="3.40.50.720:FF:000147">
    <property type="entry name" value="Reticulon-4-interacting protein 1 homolog, mitochondrial"/>
    <property type="match status" value="1"/>
</dbReference>
<dbReference type="SMART" id="SM00829">
    <property type="entry name" value="PKS_ER"/>
    <property type="match status" value="1"/>
</dbReference>
<keyword evidence="4" id="KW-0560">Oxidoreductase</keyword>
<dbReference type="KEGG" id="aplc:110978081"/>
<evidence type="ECO:0000313" key="8">
    <source>
        <dbReference type="RefSeq" id="XP_022088453.1"/>
    </source>
</evidence>
<dbReference type="PANTHER" id="PTHR11695">
    <property type="entry name" value="ALCOHOL DEHYDROGENASE RELATED"/>
    <property type="match status" value="1"/>
</dbReference>
<dbReference type="RefSeq" id="XP_022088453.1">
    <property type="nucleotide sequence ID" value="XM_022232761.1"/>
</dbReference>
<dbReference type="InterPro" id="IPR020843">
    <property type="entry name" value="ER"/>
</dbReference>
<proteinExistence type="inferred from homology"/>
<dbReference type="Pfam" id="PF08240">
    <property type="entry name" value="ADH_N"/>
    <property type="match status" value="1"/>
</dbReference>
<evidence type="ECO:0000256" key="1">
    <source>
        <dbReference type="ARBA" id="ARBA00004173"/>
    </source>
</evidence>
<dbReference type="AlphaFoldDB" id="A0A8B7Y5I3"/>
<keyword evidence="7" id="KW-1185">Reference proteome</keyword>
<reference evidence="8" key="1">
    <citation type="submission" date="2025-08" db="UniProtKB">
        <authorList>
            <consortium name="RefSeq"/>
        </authorList>
    </citation>
    <scope>IDENTIFICATION</scope>
</reference>